<dbReference type="EMBL" id="MNCJ02000325">
    <property type="protein sequence ID" value="KAF5786893.1"/>
    <property type="molecule type" value="Genomic_DNA"/>
</dbReference>
<dbReference type="GO" id="GO:0008270">
    <property type="term" value="F:zinc ion binding"/>
    <property type="evidence" value="ECO:0007669"/>
    <property type="project" value="UniProtKB-KW"/>
</dbReference>
<dbReference type="InterPro" id="IPR036236">
    <property type="entry name" value="Znf_C2H2_sf"/>
</dbReference>
<keyword evidence="5" id="KW-1185">Reference proteome</keyword>
<accession>A0A251TID3</accession>
<dbReference type="Proteomes" id="UP000215914">
    <property type="component" value="Chromosome 10"/>
</dbReference>
<evidence type="ECO:0000313" key="4">
    <source>
        <dbReference type="EMBL" id="OTG10529.1"/>
    </source>
</evidence>
<keyword evidence="1" id="KW-0863">Zinc-finger</keyword>
<keyword evidence="1" id="KW-0479">Metal-binding</keyword>
<protein>
    <submittedName>
        <fullName evidence="4">Putative zinc finger, C2H2</fullName>
    </submittedName>
    <submittedName>
        <fullName evidence="3">Transcription factor C2H2 family</fullName>
    </submittedName>
</protein>
<gene>
    <name evidence="4" type="ORF">HannXRQ_Chr10g0288641</name>
    <name evidence="3" type="ORF">HanXRQr2_Chr10g0446611</name>
</gene>
<sequence length="158" mass="17566">MNTKGKDGEHHNRWLDLSLRQATNNSPSRPVAVKVCHFCKRKFYSAQALGGHQNAHKRERDAARRYHSLITPAYGRTLGVPLQAHSVVHRPITGTTVAEASGNNKYAVATAAAADAWVRMHGQERMWHGGYYLDPQMADSQPSDTDPDPITLDLNLKL</sequence>
<name>A0A251TID3_HELAN</name>
<dbReference type="PANTHER" id="PTHR47593:SF8">
    <property type="entry name" value="OS12G0581900 PROTEIN"/>
    <property type="match status" value="1"/>
</dbReference>
<dbReference type="Gramene" id="mRNA:HanXRQr2_Chr10g0446611">
    <property type="protein sequence ID" value="CDS:HanXRQr2_Chr10g0446611.1"/>
    <property type="gene ID" value="HanXRQr2_Chr10g0446611"/>
</dbReference>
<reference evidence="3 5" key="1">
    <citation type="journal article" date="2017" name="Nature">
        <title>The sunflower genome provides insights into oil metabolism, flowering and Asterid evolution.</title>
        <authorList>
            <person name="Badouin H."/>
            <person name="Gouzy J."/>
            <person name="Grassa C.J."/>
            <person name="Murat F."/>
            <person name="Staton S.E."/>
            <person name="Cottret L."/>
            <person name="Lelandais-Briere C."/>
            <person name="Owens G.L."/>
            <person name="Carrere S."/>
            <person name="Mayjonade B."/>
            <person name="Legrand L."/>
            <person name="Gill N."/>
            <person name="Kane N.C."/>
            <person name="Bowers J.E."/>
            <person name="Hubner S."/>
            <person name="Bellec A."/>
            <person name="Berard A."/>
            <person name="Berges H."/>
            <person name="Blanchet N."/>
            <person name="Boniface M.C."/>
            <person name="Brunel D."/>
            <person name="Catrice O."/>
            <person name="Chaidir N."/>
            <person name="Claudel C."/>
            <person name="Donnadieu C."/>
            <person name="Faraut T."/>
            <person name="Fievet G."/>
            <person name="Helmstetter N."/>
            <person name="King M."/>
            <person name="Knapp S.J."/>
            <person name="Lai Z."/>
            <person name="Le Paslier M.C."/>
            <person name="Lippi Y."/>
            <person name="Lorenzon L."/>
            <person name="Mandel J.R."/>
            <person name="Marage G."/>
            <person name="Marchand G."/>
            <person name="Marquand E."/>
            <person name="Bret-Mestries E."/>
            <person name="Morien E."/>
            <person name="Nambeesan S."/>
            <person name="Nguyen T."/>
            <person name="Pegot-Espagnet P."/>
            <person name="Pouilly N."/>
            <person name="Raftis F."/>
            <person name="Sallet E."/>
            <person name="Schiex T."/>
            <person name="Thomas J."/>
            <person name="Vandecasteele C."/>
            <person name="Vares D."/>
            <person name="Vear F."/>
            <person name="Vautrin S."/>
            <person name="Crespi M."/>
            <person name="Mangin B."/>
            <person name="Burke J.M."/>
            <person name="Salse J."/>
            <person name="Munos S."/>
            <person name="Vincourt P."/>
            <person name="Rieseberg L.H."/>
            <person name="Langlade N.B."/>
        </authorList>
    </citation>
    <scope>NUCLEOTIDE SEQUENCE [LARGE SCALE GENOMIC DNA]</scope>
    <source>
        <strain evidence="5">cv. SF193</strain>
        <tissue evidence="3">Leaves</tissue>
    </source>
</reference>
<organism evidence="4 5">
    <name type="scientific">Helianthus annuus</name>
    <name type="common">Common sunflower</name>
    <dbReference type="NCBI Taxonomy" id="4232"/>
    <lineage>
        <taxon>Eukaryota</taxon>
        <taxon>Viridiplantae</taxon>
        <taxon>Streptophyta</taxon>
        <taxon>Embryophyta</taxon>
        <taxon>Tracheophyta</taxon>
        <taxon>Spermatophyta</taxon>
        <taxon>Magnoliopsida</taxon>
        <taxon>eudicotyledons</taxon>
        <taxon>Gunneridae</taxon>
        <taxon>Pentapetalae</taxon>
        <taxon>asterids</taxon>
        <taxon>campanulids</taxon>
        <taxon>Asterales</taxon>
        <taxon>Asteraceae</taxon>
        <taxon>Asteroideae</taxon>
        <taxon>Heliantheae alliance</taxon>
        <taxon>Heliantheae</taxon>
        <taxon>Helianthus</taxon>
    </lineage>
</organism>
<reference evidence="3" key="3">
    <citation type="submission" date="2020-06" db="EMBL/GenBank/DDBJ databases">
        <title>Helianthus annuus Genome sequencing and assembly Release 2.</title>
        <authorList>
            <person name="Gouzy J."/>
            <person name="Langlade N."/>
            <person name="Munos S."/>
        </authorList>
    </citation>
    <scope>NUCLEOTIDE SEQUENCE</scope>
    <source>
        <tissue evidence="3">Leaves</tissue>
    </source>
</reference>
<dbReference type="OrthoDB" id="1933825at2759"/>
<keyword evidence="1" id="KW-0862">Zinc</keyword>
<dbReference type="PROSITE" id="PS00028">
    <property type="entry name" value="ZINC_FINGER_C2H2_1"/>
    <property type="match status" value="1"/>
</dbReference>
<proteinExistence type="predicted"/>
<evidence type="ECO:0000313" key="3">
    <source>
        <dbReference type="EMBL" id="KAF5786893.1"/>
    </source>
</evidence>
<dbReference type="PROSITE" id="PS50157">
    <property type="entry name" value="ZINC_FINGER_C2H2_2"/>
    <property type="match status" value="1"/>
</dbReference>
<feature type="domain" description="C2H2-type" evidence="2">
    <location>
        <begin position="34"/>
        <end position="61"/>
    </location>
</feature>
<dbReference type="AlphaFoldDB" id="A0A251TID3"/>
<dbReference type="InParanoid" id="A0A251TID3"/>
<dbReference type="SUPFAM" id="SSF57667">
    <property type="entry name" value="beta-beta-alpha zinc fingers"/>
    <property type="match status" value="1"/>
</dbReference>
<dbReference type="PANTHER" id="PTHR47593">
    <property type="entry name" value="ZINC FINGER PROTEIN 4-LIKE"/>
    <property type="match status" value="1"/>
</dbReference>
<reference evidence="4" key="2">
    <citation type="submission" date="2017-02" db="EMBL/GenBank/DDBJ databases">
        <title>Sunflower complete genome.</title>
        <authorList>
            <person name="Langlade N."/>
            <person name="Munos S."/>
        </authorList>
    </citation>
    <scope>NUCLEOTIDE SEQUENCE [LARGE SCALE GENOMIC DNA]</scope>
    <source>
        <tissue evidence="4">Leaves</tissue>
    </source>
</reference>
<dbReference type="InterPro" id="IPR013087">
    <property type="entry name" value="Znf_C2H2_type"/>
</dbReference>
<evidence type="ECO:0000256" key="1">
    <source>
        <dbReference type="PROSITE-ProRule" id="PRU00042"/>
    </source>
</evidence>
<evidence type="ECO:0000259" key="2">
    <source>
        <dbReference type="PROSITE" id="PS50157"/>
    </source>
</evidence>
<evidence type="ECO:0000313" key="5">
    <source>
        <dbReference type="Proteomes" id="UP000215914"/>
    </source>
</evidence>
<dbReference type="InterPro" id="IPR053266">
    <property type="entry name" value="Zinc_finger_protein_7"/>
</dbReference>
<dbReference type="EMBL" id="CM007899">
    <property type="protein sequence ID" value="OTG10529.1"/>
    <property type="molecule type" value="Genomic_DNA"/>
</dbReference>